<protein>
    <recommendedName>
        <fullName evidence="2">Ribosome-binding factor A</fullName>
    </recommendedName>
</protein>
<keyword evidence="5" id="KW-1185">Reference proteome</keyword>
<organism evidence="4 5">
    <name type="scientific">Thermanaerothrix solaris</name>
    <dbReference type="NCBI Taxonomy" id="3058434"/>
    <lineage>
        <taxon>Bacteria</taxon>
        <taxon>Bacillati</taxon>
        <taxon>Chloroflexota</taxon>
        <taxon>Anaerolineae</taxon>
        <taxon>Anaerolineales</taxon>
        <taxon>Anaerolineaceae</taxon>
        <taxon>Thermanaerothrix</taxon>
    </lineage>
</organism>
<dbReference type="PANTHER" id="PTHR33515">
    <property type="entry name" value="RIBOSOME-BINDING FACTOR A, CHLOROPLASTIC-RELATED"/>
    <property type="match status" value="1"/>
</dbReference>
<name>A0ABU3NLY6_9CHLR</name>
<dbReference type="Proteomes" id="UP001254165">
    <property type="component" value="Unassembled WGS sequence"/>
</dbReference>
<dbReference type="EMBL" id="JAUHMF010000001">
    <property type="protein sequence ID" value="MDT8897822.1"/>
    <property type="molecule type" value="Genomic_DNA"/>
</dbReference>
<feature type="compositionally biased region" description="Low complexity" evidence="3">
    <location>
        <begin position="115"/>
        <end position="131"/>
    </location>
</feature>
<reference evidence="4 5" key="1">
    <citation type="submission" date="2023-07" db="EMBL/GenBank/DDBJ databases">
        <title>Novel species of Thermanaerothrix with wide hydrolytic capabilities.</title>
        <authorList>
            <person name="Zayulina K.S."/>
            <person name="Podosokorskaya O.A."/>
            <person name="Elcheninov A.G."/>
        </authorList>
    </citation>
    <scope>NUCLEOTIDE SEQUENCE [LARGE SCALE GENOMIC DNA]</scope>
    <source>
        <strain evidence="4 5">4228-RoL</strain>
    </source>
</reference>
<dbReference type="InterPro" id="IPR020053">
    <property type="entry name" value="Ribosome-bd_factorA_CS"/>
</dbReference>
<comment type="similarity">
    <text evidence="2">Belongs to the RbfA family.</text>
</comment>
<dbReference type="PANTHER" id="PTHR33515:SF1">
    <property type="entry name" value="RIBOSOME-BINDING FACTOR A, CHLOROPLASTIC-RELATED"/>
    <property type="match status" value="1"/>
</dbReference>
<dbReference type="Gene3D" id="3.30.300.20">
    <property type="match status" value="1"/>
</dbReference>
<dbReference type="InterPro" id="IPR015946">
    <property type="entry name" value="KH_dom-like_a/b"/>
</dbReference>
<dbReference type="SUPFAM" id="SSF89919">
    <property type="entry name" value="Ribosome-binding factor A, RbfA"/>
    <property type="match status" value="1"/>
</dbReference>
<evidence type="ECO:0000256" key="3">
    <source>
        <dbReference type="SAM" id="MobiDB-lite"/>
    </source>
</evidence>
<evidence type="ECO:0000256" key="2">
    <source>
        <dbReference type="HAMAP-Rule" id="MF_00003"/>
    </source>
</evidence>
<dbReference type="Pfam" id="PF02033">
    <property type="entry name" value="RBFA"/>
    <property type="match status" value="1"/>
</dbReference>
<keyword evidence="1 2" id="KW-0690">Ribosome biogenesis</keyword>
<evidence type="ECO:0000313" key="4">
    <source>
        <dbReference type="EMBL" id="MDT8897822.1"/>
    </source>
</evidence>
<sequence>MPTPQRLQRIAERIQEEISEMLVMGEIRDPRLSGVTITGVKVDREFAFADIYVSAVEGSQRAPEILEAFNHASGYIRRLLAERIELRVFPRLRFHWDPTPERADRIERLLASLRSGSTPSEASSSSSTPSAKSDDTDEAP</sequence>
<comment type="subcellular location">
    <subcellularLocation>
        <location evidence="2">Cytoplasm</location>
    </subcellularLocation>
</comment>
<dbReference type="NCBIfam" id="TIGR00082">
    <property type="entry name" value="rbfA"/>
    <property type="match status" value="1"/>
</dbReference>
<evidence type="ECO:0000313" key="5">
    <source>
        <dbReference type="Proteomes" id="UP001254165"/>
    </source>
</evidence>
<gene>
    <name evidence="2 4" type="primary">rbfA</name>
    <name evidence="4" type="ORF">QYE77_06040</name>
</gene>
<keyword evidence="2" id="KW-0963">Cytoplasm</keyword>
<accession>A0ABU3NLY6</accession>
<evidence type="ECO:0000256" key="1">
    <source>
        <dbReference type="ARBA" id="ARBA00022517"/>
    </source>
</evidence>
<comment type="function">
    <text evidence="2">One of several proteins that assist in the late maturation steps of the functional core of the 30S ribosomal subunit. Associates with free 30S ribosomal subunits (but not with 30S subunits that are part of 70S ribosomes or polysomes). Required for efficient processing of 16S rRNA. May interact with the 5'-terminal helix region of 16S rRNA.</text>
</comment>
<dbReference type="PROSITE" id="PS01319">
    <property type="entry name" value="RBFA"/>
    <property type="match status" value="1"/>
</dbReference>
<comment type="caution">
    <text evidence="4">The sequence shown here is derived from an EMBL/GenBank/DDBJ whole genome shotgun (WGS) entry which is preliminary data.</text>
</comment>
<comment type="subunit">
    <text evidence="2">Monomer. Binds 30S ribosomal subunits, but not 50S ribosomal subunits or 70S ribosomes.</text>
</comment>
<dbReference type="InterPro" id="IPR023799">
    <property type="entry name" value="RbfA_dom_sf"/>
</dbReference>
<feature type="region of interest" description="Disordered" evidence="3">
    <location>
        <begin position="113"/>
        <end position="140"/>
    </location>
</feature>
<dbReference type="InterPro" id="IPR000238">
    <property type="entry name" value="RbfA"/>
</dbReference>
<proteinExistence type="inferred from homology"/>
<dbReference type="RefSeq" id="WP_315624476.1">
    <property type="nucleotide sequence ID" value="NZ_JAUHMF010000001.1"/>
</dbReference>
<dbReference type="HAMAP" id="MF_00003">
    <property type="entry name" value="RbfA"/>
    <property type="match status" value="1"/>
</dbReference>